<dbReference type="Proteomes" id="UP000185608">
    <property type="component" value="Chromosome"/>
</dbReference>
<dbReference type="EMBL" id="CP016804">
    <property type="protein sequence ID" value="APE95483.1"/>
    <property type="molecule type" value="Genomic_DNA"/>
</dbReference>
<organism evidence="1 3">
    <name type="scientific">Halodesulfurarchaeum formicicum</name>
    <dbReference type="NCBI Taxonomy" id="1873524"/>
    <lineage>
        <taxon>Archaea</taxon>
        <taxon>Methanobacteriati</taxon>
        <taxon>Methanobacteriota</taxon>
        <taxon>Stenosarchaea group</taxon>
        <taxon>Halobacteria</taxon>
        <taxon>Halobacteriales</taxon>
        <taxon>Halobacteriaceae</taxon>
        <taxon>Halodesulfurarchaeum</taxon>
    </lineage>
</organism>
<dbReference type="PATRIC" id="fig|1855411.3.peg.1001"/>
<dbReference type="Proteomes" id="UP000186165">
    <property type="component" value="Chromosome"/>
</dbReference>
<accession>A0A1J1ACI9</accession>
<name>A0A1D8S4A1_9EURY</name>
<sequence>MSAATHQIRGLELDDDQYEIEQALVRNKYVARDSTGAVVLRGSQKRLQLKEQFPFEDSDGTEVFEIKADSIADVAGEYALIDSQTGERVVVLDNQWSWMGDQWKIRDPTTEALIAVIETQNRAVEFLRHLHSVFGFVPHAYEISDPRGNHVGTIEGQLGLKDRYDVEIEDASEVPREPVIAAAMVIDAIEGN</sequence>
<dbReference type="EMBL" id="CP016070">
    <property type="protein sequence ID" value="AOW80182.1"/>
    <property type="molecule type" value="Genomic_DNA"/>
</dbReference>
<dbReference type="Pfam" id="PF04525">
    <property type="entry name" value="LOR"/>
    <property type="match status" value="1"/>
</dbReference>
<dbReference type="OrthoDB" id="178461at2157"/>
<proteinExistence type="predicted"/>
<dbReference type="SUPFAM" id="SSF54518">
    <property type="entry name" value="Tubby C-terminal domain-like"/>
    <property type="match status" value="1"/>
</dbReference>
<dbReference type="STRING" id="1873524.HSR6_1032"/>
<dbReference type="GeneID" id="30417556"/>
<reference evidence="1 3" key="1">
    <citation type="submission" date="2016-06" db="EMBL/GenBank/DDBJ databases">
        <title>Discovery of anaerobic lithoheterotrophic haloarchaeon capable of sulfur respiration by hydrogen and formate.</title>
        <authorList>
            <person name="Sorokin D.Y."/>
            <person name="Kublanov I.V."/>
            <person name="Roman P."/>
            <person name="Sinninghe Damste J.S."/>
            <person name="Golyshin P.N."/>
            <person name="Rojo D."/>
            <person name="Ciordia S."/>
            <person name="Mena Md.C."/>
            <person name="Ferrer M."/>
            <person name="Smedile F."/>
            <person name="Messina E."/>
            <person name="La Cono V."/>
            <person name="Yakimov M.M."/>
        </authorList>
    </citation>
    <scope>NUCLEOTIDE SEQUENCE [LARGE SCALE GENOMIC DNA]</scope>
    <source>
        <strain evidence="1 3">HTSR1</strain>
    </source>
</reference>
<evidence type="ECO:0000313" key="3">
    <source>
        <dbReference type="Proteomes" id="UP000185608"/>
    </source>
</evidence>
<dbReference type="RefSeq" id="WP_070364892.1">
    <property type="nucleotide sequence ID" value="NZ_CP016070.1"/>
</dbReference>
<dbReference type="KEGG" id="halh:HTSR_0999"/>
<evidence type="ECO:0000313" key="1">
    <source>
        <dbReference type="EMBL" id="AOW80182.1"/>
    </source>
</evidence>
<protein>
    <submittedName>
        <fullName evidence="1">Uncharacterized protein</fullName>
    </submittedName>
</protein>
<dbReference type="KEGG" id="hhsr:HSR6_1032"/>
<keyword evidence="4" id="KW-1185">Reference proteome</keyword>
<accession>A0A1D8S4A1</accession>
<dbReference type="InterPro" id="IPR025659">
    <property type="entry name" value="Tubby-like_C"/>
</dbReference>
<reference evidence="2" key="3">
    <citation type="journal article" date="2017" name="ISME J.">
        <title>Discovery of anaerobic lithoheterotrophic haloarchaea, ubiquitous in hypersaline habitats.</title>
        <authorList>
            <person name="Sorokin D.Y."/>
            <person name="Messina E."/>
            <person name="Smedile F."/>
            <person name="Roman P."/>
            <person name="Damste J.S.S."/>
            <person name="Ciordia S."/>
            <person name="Mena M.C."/>
            <person name="Ferrer M."/>
            <person name="Golyshin P.N."/>
            <person name="Kublanov I.V."/>
            <person name="Samarov N.I."/>
            <person name="Toshchakov S.V."/>
            <person name="La Cono V."/>
            <person name="Yakimov M.M."/>
        </authorList>
    </citation>
    <scope>NUCLEOTIDE SEQUENCE</scope>
    <source>
        <strain evidence="2">HSR6</strain>
    </source>
</reference>
<dbReference type="AlphaFoldDB" id="A0A1D8S4A1"/>
<evidence type="ECO:0000313" key="2">
    <source>
        <dbReference type="EMBL" id="APE95483.1"/>
    </source>
</evidence>
<evidence type="ECO:0000313" key="4">
    <source>
        <dbReference type="Proteomes" id="UP000186165"/>
    </source>
</evidence>
<reference evidence="4" key="2">
    <citation type="submission" date="2016-08" db="EMBL/GenBank/DDBJ databases">
        <title>Discovery of first anaerobic lithoheterotrophic haloarchae widely represented in hypersaline habitats.</title>
        <authorList>
            <person name="Sorokin D.Y."/>
            <person name="Kublanov I.V."/>
            <person name="Roman P."/>
            <person name="Sinninghe Damste J.S."/>
            <person name="Golyshin P.N."/>
            <person name="Rojo D."/>
            <person name="Ciordia S."/>
            <person name="Mena Md.C."/>
            <person name="Ferrer M."/>
            <person name="Smedile F."/>
            <person name="Messina E."/>
            <person name="La Cono V."/>
            <person name="Yakimov M.M."/>
        </authorList>
    </citation>
    <scope>NUCLEOTIDE SEQUENCE [LARGE SCALE GENOMIC DNA]</scope>
    <source>
        <strain evidence="4">HSR6</strain>
    </source>
</reference>
<gene>
    <name evidence="2" type="ORF">HSR6_1032</name>
    <name evidence="1" type="ORF">HTSR_0999</name>
</gene>
<dbReference type="InterPro" id="IPR007612">
    <property type="entry name" value="LOR"/>
</dbReference>